<dbReference type="Proteomes" id="UP000037822">
    <property type="component" value="Unassembled WGS sequence"/>
</dbReference>
<dbReference type="AlphaFoldDB" id="A0A0N1F2M5"/>
<evidence type="ECO:0000313" key="4">
    <source>
        <dbReference type="Proteomes" id="UP000037822"/>
    </source>
</evidence>
<dbReference type="RefSeq" id="WP_054210823.1">
    <property type="nucleotide sequence ID" value="NZ_LGSZ01000052.1"/>
</dbReference>
<proteinExistence type="inferred from homology"/>
<accession>A0A0N1F2M5</accession>
<evidence type="ECO:0000313" key="3">
    <source>
        <dbReference type="EMBL" id="KPH79053.1"/>
    </source>
</evidence>
<name>A0A0N1F2M5_9HYPH</name>
<dbReference type="OrthoDB" id="9805228at2"/>
<reference evidence="3 4" key="1">
    <citation type="submission" date="2015-07" db="EMBL/GenBank/DDBJ databases">
        <title>Whole genome sequencing of Bosea vaviloviae isolated from cave pool.</title>
        <authorList>
            <person name="Tan N.E.H."/>
            <person name="Lee Y.P."/>
            <person name="Gan H.M."/>
            <person name="Barton H."/>
            <person name="Savka M.A."/>
        </authorList>
    </citation>
    <scope>NUCLEOTIDE SEQUENCE [LARGE SCALE GENOMIC DNA]</scope>
    <source>
        <strain evidence="3 4">SD260</strain>
    </source>
</reference>
<evidence type="ECO:0000259" key="2">
    <source>
        <dbReference type="Pfam" id="PF08327"/>
    </source>
</evidence>
<comment type="similarity">
    <text evidence="1">Belongs to the AHA1 family.</text>
</comment>
<dbReference type="InterPro" id="IPR023393">
    <property type="entry name" value="START-like_dom_sf"/>
</dbReference>
<dbReference type="SUPFAM" id="SSF55961">
    <property type="entry name" value="Bet v1-like"/>
    <property type="match status" value="1"/>
</dbReference>
<keyword evidence="4" id="KW-1185">Reference proteome</keyword>
<protein>
    <submittedName>
        <fullName evidence="3">Polyketide cyclase</fullName>
    </submittedName>
</protein>
<dbReference type="Pfam" id="PF08327">
    <property type="entry name" value="AHSA1"/>
    <property type="match status" value="1"/>
</dbReference>
<dbReference type="CDD" id="cd08896">
    <property type="entry name" value="SRPBCC_CalC_Aha1-like_3"/>
    <property type="match status" value="1"/>
</dbReference>
<feature type="domain" description="Activator of Hsp90 ATPase homologue 1/2-like C-terminal" evidence="2">
    <location>
        <begin position="23"/>
        <end position="157"/>
    </location>
</feature>
<comment type="caution">
    <text evidence="3">The sequence shown here is derived from an EMBL/GenBank/DDBJ whole genome shotgun (WGS) entry which is preliminary data.</text>
</comment>
<sequence>MTALPATVFDPTLDLELKREVAVAPRLVWRAWTEPELLKQWFTPAPWRTTTCEIDLQPGGMFRTVMEGPGGEKHDNTGCFLFIVPEKLLVFTDALGPGYRPLGSGFMTASIAIEPTATGTLYTARALHKDEAAKKQHEEMGFHQGWGTALDQLVALVRGI</sequence>
<dbReference type="EMBL" id="LGSZ01000052">
    <property type="protein sequence ID" value="KPH79053.1"/>
    <property type="molecule type" value="Genomic_DNA"/>
</dbReference>
<gene>
    <name evidence="3" type="ORF">AE618_20015</name>
</gene>
<dbReference type="PATRIC" id="fig|1526658.3.peg.571"/>
<dbReference type="Gene3D" id="3.30.530.20">
    <property type="match status" value="1"/>
</dbReference>
<evidence type="ECO:0000256" key="1">
    <source>
        <dbReference type="ARBA" id="ARBA00006817"/>
    </source>
</evidence>
<dbReference type="InterPro" id="IPR013538">
    <property type="entry name" value="ASHA1/2-like_C"/>
</dbReference>
<organism evidence="3 4">
    <name type="scientific">Bosea vaviloviae</name>
    <dbReference type="NCBI Taxonomy" id="1526658"/>
    <lineage>
        <taxon>Bacteria</taxon>
        <taxon>Pseudomonadati</taxon>
        <taxon>Pseudomonadota</taxon>
        <taxon>Alphaproteobacteria</taxon>
        <taxon>Hyphomicrobiales</taxon>
        <taxon>Boseaceae</taxon>
        <taxon>Bosea</taxon>
    </lineage>
</organism>